<evidence type="ECO:0000313" key="2">
    <source>
        <dbReference type="EMBL" id="TDL76587.1"/>
    </source>
</evidence>
<organism evidence="2 3">
    <name type="scientific">Palleronia sediminis</name>
    <dbReference type="NCBI Taxonomy" id="2547833"/>
    <lineage>
        <taxon>Bacteria</taxon>
        <taxon>Pseudomonadati</taxon>
        <taxon>Pseudomonadota</taxon>
        <taxon>Alphaproteobacteria</taxon>
        <taxon>Rhodobacterales</taxon>
        <taxon>Roseobacteraceae</taxon>
        <taxon>Palleronia</taxon>
    </lineage>
</organism>
<evidence type="ECO:0000313" key="3">
    <source>
        <dbReference type="Proteomes" id="UP000295701"/>
    </source>
</evidence>
<dbReference type="Pfam" id="PF20340">
    <property type="entry name" value="DUF6635"/>
    <property type="match status" value="2"/>
</dbReference>
<keyword evidence="3" id="KW-1185">Reference proteome</keyword>
<dbReference type="OrthoDB" id="9342581at2"/>
<dbReference type="InterPro" id="IPR046575">
    <property type="entry name" value="DUF6635"/>
</dbReference>
<evidence type="ECO:0000256" key="1">
    <source>
        <dbReference type="SAM" id="Phobius"/>
    </source>
</evidence>
<name>A0A4R6A2D3_9RHOB</name>
<comment type="caution">
    <text evidence="2">The sequence shown here is derived from an EMBL/GenBank/DDBJ whole genome shotgun (WGS) entry which is preliminary data.</text>
</comment>
<keyword evidence="1" id="KW-1133">Transmembrane helix</keyword>
<feature type="transmembrane region" description="Helical" evidence="1">
    <location>
        <begin position="107"/>
        <end position="128"/>
    </location>
</feature>
<feature type="transmembrane region" description="Helical" evidence="1">
    <location>
        <begin position="173"/>
        <end position="200"/>
    </location>
</feature>
<dbReference type="AlphaFoldDB" id="A0A4R6A2D3"/>
<gene>
    <name evidence="2" type="ORF">E2L08_13430</name>
</gene>
<keyword evidence="1" id="KW-0812">Transmembrane</keyword>
<reference evidence="2 3" key="1">
    <citation type="submission" date="2019-03" db="EMBL/GenBank/DDBJ databases">
        <title>Primorskyibacter sp. SS33 isolated from sediments.</title>
        <authorList>
            <person name="Xunke S."/>
        </authorList>
    </citation>
    <scope>NUCLEOTIDE SEQUENCE [LARGE SCALE GENOMIC DNA]</scope>
    <source>
        <strain evidence="2 3">SS33</strain>
    </source>
</reference>
<dbReference type="EMBL" id="SNAA01000016">
    <property type="protein sequence ID" value="TDL76587.1"/>
    <property type="molecule type" value="Genomic_DNA"/>
</dbReference>
<keyword evidence="1" id="KW-0472">Membrane</keyword>
<dbReference type="Proteomes" id="UP000295701">
    <property type="component" value="Unassembled WGS sequence"/>
</dbReference>
<accession>A0A4R6A2D3</accession>
<proteinExistence type="predicted"/>
<sequence>MLVLSRVGAALFRRVGWVRWAEWLSRRRILLPTAVSRRVEILLAAELLDLAPAGVVDPGDPDTLARAVLEAPQLRAAFRDCASPDAAHGLAQRIEGAVGEYAGTRSAVAEITVTACVLVVGALVFQALTPGMISMAPGVADALARSTAIASFPLGETLGGAWYGIFGIGASPWLIGATVAASVMAGSVFAAFAGIVADPVQSLAGIHRRRLARLLDTLEADIAGRRDRPFTAREHIYARAFDLWDAAASAFRLFRN</sequence>
<protein>
    <submittedName>
        <fullName evidence="2">Uncharacterized protein</fullName>
    </submittedName>
</protein>